<evidence type="ECO:0008006" key="4">
    <source>
        <dbReference type="Google" id="ProtNLM"/>
    </source>
</evidence>
<sequence length="105" mass="11608">MRAWILAVTLLAAQHASAAQCDKTAAQEVQRGLSEFAKSHMEGDHLTVHWTYAIEKQPEAKRLQMVTTYADMDACLGGAAREIMFYRKGKLMGIASPKTGLRLTN</sequence>
<gene>
    <name evidence="2" type="ORF">FHI69_03100</name>
</gene>
<reference evidence="2 3" key="1">
    <citation type="submission" date="2019-06" db="EMBL/GenBank/DDBJ databases">
        <title>Genome sequence of Janthinobacterium lividum UCD_MED1.</title>
        <authorList>
            <person name="De Leon M.E."/>
            <person name="Jospin G."/>
        </authorList>
    </citation>
    <scope>NUCLEOTIDE SEQUENCE [LARGE SCALE GENOMIC DNA]</scope>
    <source>
        <strain evidence="2 3">UCD_MED1</strain>
    </source>
</reference>
<dbReference type="RefSeq" id="WP_139089460.1">
    <property type="nucleotide sequence ID" value="NZ_VDGE01000001.1"/>
</dbReference>
<protein>
    <recommendedName>
        <fullName evidence="4">Lipoprotein</fullName>
    </recommendedName>
</protein>
<feature type="signal peptide" evidence="1">
    <location>
        <begin position="1"/>
        <end position="18"/>
    </location>
</feature>
<dbReference type="AlphaFoldDB" id="A0A5C4NTT4"/>
<dbReference type="Proteomes" id="UP000305681">
    <property type="component" value="Unassembled WGS sequence"/>
</dbReference>
<organism evidence="2 3">
    <name type="scientific">Janthinobacterium lividum</name>
    <dbReference type="NCBI Taxonomy" id="29581"/>
    <lineage>
        <taxon>Bacteria</taxon>
        <taxon>Pseudomonadati</taxon>
        <taxon>Pseudomonadota</taxon>
        <taxon>Betaproteobacteria</taxon>
        <taxon>Burkholderiales</taxon>
        <taxon>Oxalobacteraceae</taxon>
        <taxon>Janthinobacterium</taxon>
    </lineage>
</organism>
<name>A0A5C4NTT4_9BURK</name>
<evidence type="ECO:0000256" key="1">
    <source>
        <dbReference type="SAM" id="SignalP"/>
    </source>
</evidence>
<dbReference type="EMBL" id="VDGE01000001">
    <property type="protein sequence ID" value="TNC78294.1"/>
    <property type="molecule type" value="Genomic_DNA"/>
</dbReference>
<accession>A0A5C4NTT4</accession>
<keyword evidence="1" id="KW-0732">Signal</keyword>
<proteinExistence type="predicted"/>
<evidence type="ECO:0000313" key="2">
    <source>
        <dbReference type="EMBL" id="TNC78294.1"/>
    </source>
</evidence>
<feature type="chain" id="PRO_5023065814" description="Lipoprotein" evidence="1">
    <location>
        <begin position="19"/>
        <end position="105"/>
    </location>
</feature>
<evidence type="ECO:0000313" key="3">
    <source>
        <dbReference type="Proteomes" id="UP000305681"/>
    </source>
</evidence>
<comment type="caution">
    <text evidence="2">The sequence shown here is derived from an EMBL/GenBank/DDBJ whole genome shotgun (WGS) entry which is preliminary data.</text>
</comment>